<evidence type="ECO:0000313" key="3">
    <source>
        <dbReference type="Proteomes" id="UP001165667"/>
    </source>
</evidence>
<dbReference type="PROSITE" id="PS50005">
    <property type="entry name" value="TPR"/>
    <property type="match status" value="1"/>
</dbReference>
<accession>A0AA41Z4U9</accession>
<dbReference type="InterPro" id="IPR011990">
    <property type="entry name" value="TPR-like_helical_dom_sf"/>
</dbReference>
<dbReference type="EMBL" id="JAMOIM010000067">
    <property type="protein sequence ID" value="MCW6512825.1"/>
    <property type="molecule type" value="Genomic_DNA"/>
</dbReference>
<dbReference type="SUPFAM" id="SSF48452">
    <property type="entry name" value="TPR-like"/>
    <property type="match status" value="1"/>
</dbReference>
<comment type="caution">
    <text evidence="2">The sequence shown here is derived from an EMBL/GenBank/DDBJ whole genome shotgun (WGS) entry which is preliminary data.</text>
</comment>
<organism evidence="2 3">
    <name type="scientific">Lichenifustis flavocetrariae</name>
    <dbReference type="NCBI Taxonomy" id="2949735"/>
    <lineage>
        <taxon>Bacteria</taxon>
        <taxon>Pseudomonadati</taxon>
        <taxon>Pseudomonadota</taxon>
        <taxon>Alphaproteobacteria</taxon>
        <taxon>Hyphomicrobiales</taxon>
        <taxon>Lichenihabitantaceae</taxon>
        <taxon>Lichenifustis</taxon>
    </lineage>
</organism>
<evidence type="ECO:0000256" key="1">
    <source>
        <dbReference type="PROSITE-ProRule" id="PRU00339"/>
    </source>
</evidence>
<dbReference type="InterPro" id="IPR019734">
    <property type="entry name" value="TPR_rpt"/>
</dbReference>
<keyword evidence="3" id="KW-1185">Reference proteome</keyword>
<name>A0AA41Z4U9_9HYPH</name>
<proteinExistence type="predicted"/>
<evidence type="ECO:0008006" key="4">
    <source>
        <dbReference type="Google" id="ProtNLM"/>
    </source>
</evidence>
<feature type="repeat" description="TPR" evidence="1">
    <location>
        <begin position="62"/>
        <end position="95"/>
    </location>
</feature>
<protein>
    <recommendedName>
        <fullName evidence="4">Tetratricopeptide repeat protein</fullName>
    </recommendedName>
</protein>
<dbReference type="Gene3D" id="1.25.40.10">
    <property type="entry name" value="Tetratricopeptide repeat domain"/>
    <property type="match status" value="1"/>
</dbReference>
<gene>
    <name evidence="2" type="ORF">M8523_33575</name>
</gene>
<keyword evidence="1" id="KW-0802">TPR repeat</keyword>
<evidence type="ECO:0000313" key="2">
    <source>
        <dbReference type="EMBL" id="MCW6512825.1"/>
    </source>
</evidence>
<dbReference type="AlphaFoldDB" id="A0AA41Z4U9"/>
<dbReference type="Proteomes" id="UP001165667">
    <property type="component" value="Unassembled WGS sequence"/>
</dbReference>
<sequence length="148" mass="16294">MALAALLVFPASIARADDYGADSGDDTKTESQIEAEALMAKGDWKAAAPLLEAHVAGFPADDEAMAELGRVYDKLDDKETAYYYLKTALWINPRSLEANLYFGEYYIGLKDRAHALERLEALDHICIFGCGEYRTLKRELAALGAETP</sequence>
<reference evidence="2" key="1">
    <citation type="submission" date="2022-05" db="EMBL/GenBank/DDBJ databases">
        <authorList>
            <person name="Pankratov T."/>
        </authorList>
    </citation>
    <scope>NUCLEOTIDE SEQUENCE</scope>
    <source>
        <strain evidence="2">BP6-180914</strain>
    </source>
</reference>